<feature type="compositionally biased region" description="Polar residues" evidence="2">
    <location>
        <begin position="67"/>
        <end position="79"/>
    </location>
</feature>
<dbReference type="RefSeq" id="XP_008079347.1">
    <property type="nucleotide sequence ID" value="XM_008081156.1"/>
</dbReference>
<evidence type="ECO:0000313" key="4">
    <source>
        <dbReference type="EMBL" id="EPE34195.1"/>
    </source>
</evidence>
<dbReference type="GO" id="GO:0008270">
    <property type="term" value="F:zinc ion binding"/>
    <property type="evidence" value="ECO:0007669"/>
    <property type="project" value="UniProtKB-KW"/>
</dbReference>
<feature type="region of interest" description="Disordered" evidence="2">
    <location>
        <begin position="1"/>
        <end position="85"/>
    </location>
</feature>
<dbReference type="InterPro" id="IPR000571">
    <property type="entry name" value="Znf_CCCH"/>
</dbReference>
<organism evidence="4 5">
    <name type="scientific">Glarea lozoyensis (strain ATCC 20868 / MF5171)</name>
    <dbReference type="NCBI Taxonomy" id="1116229"/>
    <lineage>
        <taxon>Eukaryota</taxon>
        <taxon>Fungi</taxon>
        <taxon>Dikarya</taxon>
        <taxon>Ascomycota</taxon>
        <taxon>Pezizomycotina</taxon>
        <taxon>Leotiomycetes</taxon>
        <taxon>Helotiales</taxon>
        <taxon>Helotiaceae</taxon>
        <taxon>Glarea</taxon>
    </lineage>
</organism>
<name>S3D901_GLAL2</name>
<dbReference type="HOGENOM" id="CLU_568638_0_0_1"/>
<dbReference type="STRING" id="1116229.S3D901"/>
<dbReference type="GeneID" id="19466261"/>
<accession>S3D901</accession>
<keyword evidence="5" id="KW-1185">Reference proteome</keyword>
<proteinExistence type="predicted"/>
<feature type="zinc finger region" description="C3H1-type" evidence="1">
    <location>
        <begin position="284"/>
        <end position="313"/>
    </location>
</feature>
<dbReference type="OMA" id="IARISYP"/>
<evidence type="ECO:0000256" key="1">
    <source>
        <dbReference type="PROSITE-ProRule" id="PRU00723"/>
    </source>
</evidence>
<gene>
    <name evidence="4" type="ORF">GLAREA_07208</name>
</gene>
<dbReference type="OrthoDB" id="5355510at2759"/>
<dbReference type="EMBL" id="KE145357">
    <property type="protein sequence ID" value="EPE34195.1"/>
    <property type="molecule type" value="Genomic_DNA"/>
</dbReference>
<keyword evidence="1" id="KW-0479">Metal-binding</keyword>
<dbReference type="AlphaFoldDB" id="S3D901"/>
<feature type="domain" description="C3H1-type" evidence="3">
    <location>
        <begin position="284"/>
        <end position="313"/>
    </location>
</feature>
<feature type="compositionally biased region" description="Basic and acidic residues" evidence="2">
    <location>
        <begin position="378"/>
        <end position="388"/>
    </location>
</feature>
<feature type="compositionally biased region" description="Low complexity" evidence="2">
    <location>
        <begin position="31"/>
        <end position="49"/>
    </location>
</feature>
<dbReference type="PROSITE" id="PS50103">
    <property type="entry name" value="ZF_C3H1"/>
    <property type="match status" value="1"/>
</dbReference>
<reference evidence="4 5" key="1">
    <citation type="journal article" date="2013" name="BMC Genomics">
        <title>Genomics-driven discovery of the pneumocandin biosynthetic gene cluster in the fungus Glarea lozoyensis.</title>
        <authorList>
            <person name="Chen L."/>
            <person name="Yue Q."/>
            <person name="Zhang X."/>
            <person name="Xiang M."/>
            <person name="Wang C."/>
            <person name="Li S."/>
            <person name="Che Y."/>
            <person name="Ortiz-Lopez F.J."/>
            <person name="Bills G.F."/>
            <person name="Liu X."/>
            <person name="An Z."/>
        </authorList>
    </citation>
    <scope>NUCLEOTIDE SEQUENCE [LARGE SCALE GENOMIC DNA]</scope>
    <source>
        <strain evidence="5">ATCC 20868 / MF5171</strain>
    </source>
</reference>
<sequence>MSGQGRGRGNIPNRPQANRGAHRNQPYNSYPHMNQHMAQNNNQNPQSPQMTSPFYHQLPPNLPYVNTPPQQAQMGANPQSAPPPAYTPHPSMAPHPSMGVIGPAPMIPQIYNIDQALQIQTVDSMPEHFAPNFYRFLHRDRTLRQSQIVPGIARISYPQRYAAYGYALHRGGGRYTRLIPADQLPPGIMGSVQTWQSPEGLIILPHTFQPNPEQRRASGRDDELSENLVNAVYYENFRDIDVYGRNHAGEYQPTPNGNIQGFIDSVTNAAGSSMGKPPAPAAQESKKTFCSKYLHQGICAFAQTGCRFSHEMPMDKAGLRAIGLNDIPEWWYRRQEEDREERMRAQSLIAQNTSEANAKSSVPGMINHPATSTTPMKDFSEAVDKQEAAEAAEATNNHGRMSGSWRQGRASMSGGHHGYAQNHGPAQEGGREMHSHQTQVRRRTIGGRSAGSPEPRPKKGSGPDGEKWERGRRPSPRPRN</sequence>
<evidence type="ECO:0000313" key="5">
    <source>
        <dbReference type="Proteomes" id="UP000016922"/>
    </source>
</evidence>
<feature type="region of interest" description="Disordered" evidence="2">
    <location>
        <begin position="354"/>
        <end position="480"/>
    </location>
</feature>
<protein>
    <recommendedName>
        <fullName evidence="3">C3H1-type domain-containing protein</fullName>
    </recommendedName>
</protein>
<keyword evidence="1" id="KW-0862">Zinc</keyword>
<evidence type="ECO:0000259" key="3">
    <source>
        <dbReference type="PROSITE" id="PS50103"/>
    </source>
</evidence>
<dbReference type="Proteomes" id="UP000016922">
    <property type="component" value="Unassembled WGS sequence"/>
</dbReference>
<dbReference type="KEGG" id="glz:GLAREA_07208"/>
<evidence type="ECO:0000256" key="2">
    <source>
        <dbReference type="SAM" id="MobiDB-lite"/>
    </source>
</evidence>
<keyword evidence="1" id="KW-0863">Zinc-finger</keyword>